<protein>
    <recommendedName>
        <fullName evidence="13">Methyl-accepting chemotaxis protein</fullName>
    </recommendedName>
</protein>
<proteinExistence type="inferred from homology"/>
<dbReference type="InterPro" id="IPR000727">
    <property type="entry name" value="T_SNARE_dom"/>
</dbReference>
<evidence type="ECO:0008006" key="13">
    <source>
        <dbReference type="Google" id="ProtNLM"/>
    </source>
</evidence>
<dbReference type="PANTHER" id="PTHR32089">
    <property type="entry name" value="METHYL-ACCEPTING CHEMOTAXIS PROTEIN MCPB"/>
    <property type="match status" value="1"/>
</dbReference>
<evidence type="ECO:0000256" key="7">
    <source>
        <dbReference type="SAM" id="Phobius"/>
    </source>
</evidence>
<dbReference type="PROSITE" id="PS50111">
    <property type="entry name" value="CHEMOTAXIS_TRANSDUC_2"/>
    <property type="match status" value="1"/>
</dbReference>
<dbReference type="GO" id="GO:0007165">
    <property type="term" value="P:signal transduction"/>
    <property type="evidence" value="ECO:0007669"/>
    <property type="project" value="UniProtKB-KW"/>
</dbReference>
<dbReference type="Gene3D" id="1.10.287.950">
    <property type="entry name" value="Methyl-accepting chemotaxis protein"/>
    <property type="match status" value="1"/>
</dbReference>
<dbReference type="InterPro" id="IPR003660">
    <property type="entry name" value="HAMP_dom"/>
</dbReference>
<feature type="region of interest" description="Disordered" evidence="6">
    <location>
        <begin position="354"/>
        <end position="375"/>
    </location>
</feature>
<dbReference type="CDD" id="cd06225">
    <property type="entry name" value="HAMP"/>
    <property type="match status" value="1"/>
</dbReference>
<evidence type="ECO:0000256" key="4">
    <source>
        <dbReference type="ARBA" id="ARBA00029447"/>
    </source>
</evidence>
<evidence type="ECO:0000256" key="1">
    <source>
        <dbReference type="ARBA" id="ARBA00004429"/>
    </source>
</evidence>
<evidence type="ECO:0000256" key="3">
    <source>
        <dbReference type="ARBA" id="ARBA00023224"/>
    </source>
</evidence>
<dbReference type="SMART" id="SM00304">
    <property type="entry name" value="HAMP"/>
    <property type="match status" value="1"/>
</dbReference>
<evidence type="ECO:0000256" key="6">
    <source>
        <dbReference type="SAM" id="MobiDB-lite"/>
    </source>
</evidence>
<keyword evidence="7" id="KW-0812">Transmembrane</keyword>
<dbReference type="Gene3D" id="6.10.340.10">
    <property type="match status" value="1"/>
</dbReference>
<dbReference type="PANTHER" id="PTHR32089:SF112">
    <property type="entry name" value="LYSOZYME-LIKE PROTEIN-RELATED"/>
    <property type="match status" value="1"/>
</dbReference>
<feature type="domain" description="T-SNARE coiled-coil homology" evidence="9">
    <location>
        <begin position="456"/>
        <end position="518"/>
    </location>
</feature>
<comment type="subcellular location">
    <subcellularLocation>
        <location evidence="1">Cell inner membrane</location>
        <topology evidence="1">Multi-pass membrane protein</topology>
    </subcellularLocation>
</comment>
<dbReference type="Proteomes" id="UP000229498">
    <property type="component" value="Unassembled WGS sequence"/>
</dbReference>
<dbReference type="Pfam" id="PF00015">
    <property type="entry name" value="MCPsignal"/>
    <property type="match status" value="1"/>
</dbReference>
<evidence type="ECO:0000256" key="2">
    <source>
        <dbReference type="ARBA" id="ARBA00022519"/>
    </source>
</evidence>
<feature type="transmembrane region" description="Helical" evidence="7">
    <location>
        <begin position="23"/>
        <end position="47"/>
    </location>
</feature>
<feature type="transmembrane region" description="Helical" evidence="7">
    <location>
        <begin position="189"/>
        <end position="212"/>
    </location>
</feature>
<gene>
    <name evidence="11" type="ORF">CVT23_01835</name>
</gene>
<evidence type="ECO:0000259" key="8">
    <source>
        <dbReference type="PROSITE" id="PS50111"/>
    </source>
</evidence>
<dbReference type="OrthoDB" id="8482111at2"/>
<dbReference type="GO" id="GO:0005886">
    <property type="term" value="C:plasma membrane"/>
    <property type="evidence" value="ECO:0007669"/>
    <property type="project" value="UniProtKB-SubCell"/>
</dbReference>
<dbReference type="EMBL" id="PHIG01000005">
    <property type="protein sequence ID" value="PJK31438.1"/>
    <property type="molecule type" value="Genomic_DNA"/>
</dbReference>
<dbReference type="PRINTS" id="PR00260">
    <property type="entry name" value="CHEMTRNSDUCR"/>
</dbReference>
<keyword evidence="2" id="KW-0997">Cell inner membrane</keyword>
<dbReference type="GO" id="GO:0006935">
    <property type="term" value="P:chemotaxis"/>
    <property type="evidence" value="ECO:0007669"/>
    <property type="project" value="InterPro"/>
</dbReference>
<dbReference type="GO" id="GO:0004888">
    <property type="term" value="F:transmembrane signaling receptor activity"/>
    <property type="evidence" value="ECO:0007669"/>
    <property type="project" value="InterPro"/>
</dbReference>
<accession>A0A2M9G6U0</accession>
<evidence type="ECO:0000313" key="11">
    <source>
        <dbReference type="EMBL" id="PJK31438.1"/>
    </source>
</evidence>
<dbReference type="PROSITE" id="PS50885">
    <property type="entry name" value="HAMP"/>
    <property type="match status" value="1"/>
</dbReference>
<evidence type="ECO:0000259" key="9">
    <source>
        <dbReference type="PROSITE" id="PS50192"/>
    </source>
</evidence>
<comment type="caution">
    <text evidence="11">The sequence shown here is derived from an EMBL/GenBank/DDBJ whole genome shotgun (WGS) entry which is preliminary data.</text>
</comment>
<keyword evidence="2" id="KW-1003">Cell membrane</keyword>
<dbReference type="Pfam" id="PF00672">
    <property type="entry name" value="HAMP"/>
    <property type="match status" value="1"/>
</dbReference>
<evidence type="ECO:0000259" key="10">
    <source>
        <dbReference type="PROSITE" id="PS50885"/>
    </source>
</evidence>
<sequence length="560" mass="58051">MTEQTQSAPAPKRKDDIRRFRGLGARLIAVVLLGVVAGFTAIIALQFTAERERVREFVAAGNLEQTRLLAAQVGGAVRFGKVEHIRDAYQPLTAGEGAAVAAIRVMKADAGAIVEYNSEALAAADEAAIEAAVTRSAETGEPFNAMAGGQQVVVTPIRFGPNNDVVGTLAMVWDFGRADAEILSGALEALVIAGAIAAALLAGIVFMISRMVSQPILQMNRRMQALAAGDTGTAVPYLDRRDEIGAMAKSIEVFKRNAIEKAELELRERETETRAEAERKAAMHELAGEFEQAVGNIVKAVSSAATELQAAAQAMTATVDETNNRSAAVASASEQASVNVQTVASATQEMSNSIRKIGRQASESSTRAGTAEREADETVITVQQLADTAEKIGEVVALIKEIAEQTNLLALNATIEAARAGDAGKGFAVVASEVKTLASQTAKATTDIAEQIQAIQAATGSSAAAISRVTGAVKELSGIASTIAAAVEEQTAVTQDISQNVQQAASGTQDVSVNISGVTEAASQSSSAAAQVLASAGDLAHQANALNTEINGFLERVRAA</sequence>
<name>A0A2M9G6U0_9PROT</name>
<dbReference type="InterPro" id="IPR004089">
    <property type="entry name" value="MCPsignal_dom"/>
</dbReference>
<keyword evidence="7" id="KW-1133">Transmembrane helix</keyword>
<evidence type="ECO:0000313" key="12">
    <source>
        <dbReference type="Proteomes" id="UP000229498"/>
    </source>
</evidence>
<evidence type="ECO:0000256" key="5">
    <source>
        <dbReference type="PROSITE-ProRule" id="PRU00284"/>
    </source>
</evidence>
<dbReference type="AlphaFoldDB" id="A0A2M9G6U0"/>
<keyword evidence="3 5" id="KW-0807">Transducer</keyword>
<feature type="domain" description="HAMP" evidence="10">
    <location>
        <begin position="210"/>
        <end position="263"/>
    </location>
</feature>
<dbReference type="InterPro" id="IPR004090">
    <property type="entry name" value="Chemotax_Me-accpt_rcpt"/>
</dbReference>
<dbReference type="SMART" id="SM00283">
    <property type="entry name" value="MA"/>
    <property type="match status" value="1"/>
</dbReference>
<comment type="similarity">
    <text evidence="4">Belongs to the methyl-accepting chemotaxis (MCP) protein family.</text>
</comment>
<keyword evidence="12" id="KW-1185">Reference proteome</keyword>
<dbReference type="SUPFAM" id="SSF58104">
    <property type="entry name" value="Methyl-accepting chemotaxis protein (MCP) signaling domain"/>
    <property type="match status" value="1"/>
</dbReference>
<dbReference type="PROSITE" id="PS50192">
    <property type="entry name" value="T_SNARE"/>
    <property type="match status" value="1"/>
</dbReference>
<keyword evidence="7" id="KW-0472">Membrane</keyword>
<feature type="domain" description="Methyl-accepting transducer" evidence="8">
    <location>
        <begin position="304"/>
        <end position="540"/>
    </location>
</feature>
<organism evidence="11 12">
    <name type="scientific">Minwuia thermotolerans</name>
    <dbReference type="NCBI Taxonomy" id="2056226"/>
    <lineage>
        <taxon>Bacteria</taxon>
        <taxon>Pseudomonadati</taxon>
        <taxon>Pseudomonadota</taxon>
        <taxon>Alphaproteobacteria</taxon>
        <taxon>Minwuiales</taxon>
        <taxon>Minwuiaceae</taxon>
        <taxon>Minwuia</taxon>
    </lineage>
</organism>
<dbReference type="RefSeq" id="WP_109793864.1">
    <property type="nucleotide sequence ID" value="NZ_PHIG01000005.1"/>
</dbReference>
<reference evidence="11 12" key="1">
    <citation type="submission" date="2017-11" db="EMBL/GenBank/DDBJ databases">
        <title>Draft genome sequence of Rhizobiales bacterium SY3-13.</title>
        <authorList>
            <person name="Sun C."/>
        </authorList>
    </citation>
    <scope>NUCLEOTIDE SEQUENCE [LARGE SCALE GENOMIC DNA]</scope>
    <source>
        <strain evidence="11 12">SY3-13</strain>
    </source>
</reference>